<organism evidence="2 3">
    <name type="scientific">Sorangium cellulosum</name>
    <name type="common">Polyangium cellulosum</name>
    <dbReference type="NCBI Taxonomy" id="56"/>
    <lineage>
        <taxon>Bacteria</taxon>
        <taxon>Pseudomonadati</taxon>
        <taxon>Myxococcota</taxon>
        <taxon>Polyangia</taxon>
        <taxon>Polyangiales</taxon>
        <taxon>Polyangiaceae</taxon>
        <taxon>Sorangium</taxon>
    </lineage>
</organism>
<feature type="transmembrane region" description="Helical" evidence="1">
    <location>
        <begin position="66"/>
        <end position="88"/>
    </location>
</feature>
<evidence type="ECO:0000313" key="2">
    <source>
        <dbReference type="EMBL" id="AUX20669.1"/>
    </source>
</evidence>
<dbReference type="NCBIfam" id="TIGR01300">
    <property type="entry name" value="CPA3_mnhG_phaG"/>
    <property type="match status" value="1"/>
</dbReference>
<dbReference type="Pfam" id="PF03334">
    <property type="entry name" value="PhaG_MnhG_YufB"/>
    <property type="match status" value="1"/>
</dbReference>
<evidence type="ECO:0000313" key="3">
    <source>
        <dbReference type="Proteomes" id="UP000295781"/>
    </source>
</evidence>
<evidence type="ECO:0008006" key="4">
    <source>
        <dbReference type="Google" id="ProtNLM"/>
    </source>
</evidence>
<dbReference type="GO" id="GO:0015385">
    <property type="term" value="F:sodium:proton antiporter activity"/>
    <property type="evidence" value="ECO:0007669"/>
    <property type="project" value="TreeGrafter"/>
</dbReference>
<keyword evidence="1" id="KW-0472">Membrane</keyword>
<sequence>MIVIVLQWLTALLLLLGAILGFLAAVGVLRFPDTLVRMQASSKASTLGLACLLAGTALQFPEVSVIIRLGSIAAFIMLTAPLTAHIIARVTLHRRTPLWEHTVLNEHEPDQCVSEEDEGANARG</sequence>
<dbReference type="RefSeq" id="WP_165373050.1">
    <property type="nucleotide sequence ID" value="NZ_CP012670.1"/>
</dbReference>
<feature type="transmembrane region" description="Helical" evidence="1">
    <location>
        <begin position="6"/>
        <end position="29"/>
    </location>
</feature>
<keyword evidence="1" id="KW-1133">Transmembrane helix</keyword>
<gene>
    <name evidence="2" type="ORF">SOCEGT47_011420</name>
</gene>
<dbReference type="InterPro" id="IPR005133">
    <property type="entry name" value="PhaG_MnhG_YufB"/>
</dbReference>
<protein>
    <recommendedName>
        <fullName evidence="4">Cation:proton antiporter</fullName>
    </recommendedName>
</protein>
<dbReference type="EMBL" id="CP012670">
    <property type="protein sequence ID" value="AUX20669.1"/>
    <property type="molecule type" value="Genomic_DNA"/>
</dbReference>
<keyword evidence="1" id="KW-0812">Transmembrane</keyword>
<dbReference type="Proteomes" id="UP000295781">
    <property type="component" value="Chromosome"/>
</dbReference>
<dbReference type="AlphaFoldDB" id="A0A4P2PVF5"/>
<dbReference type="PANTHER" id="PTHR34703:SF1">
    <property type="entry name" value="ANTIPORTER SUBUNIT MNHG2-RELATED"/>
    <property type="match status" value="1"/>
</dbReference>
<proteinExistence type="predicted"/>
<dbReference type="NCBIfam" id="NF009314">
    <property type="entry name" value="PRK12674.1-2"/>
    <property type="match status" value="1"/>
</dbReference>
<dbReference type="PANTHER" id="PTHR34703">
    <property type="entry name" value="ANTIPORTER SUBUNIT MNHG2-RELATED"/>
    <property type="match status" value="1"/>
</dbReference>
<evidence type="ECO:0000256" key="1">
    <source>
        <dbReference type="SAM" id="Phobius"/>
    </source>
</evidence>
<name>A0A4P2PVF5_SORCE</name>
<accession>A0A4P2PVF5</accession>
<reference evidence="2 3" key="1">
    <citation type="submission" date="2015-09" db="EMBL/GenBank/DDBJ databases">
        <title>Sorangium comparison.</title>
        <authorList>
            <person name="Zaburannyi N."/>
            <person name="Bunk B."/>
            <person name="Overmann J."/>
            <person name="Mueller R."/>
        </authorList>
    </citation>
    <scope>NUCLEOTIDE SEQUENCE [LARGE SCALE GENOMIC DNA]</scope>
    <source>
        <strain evidence="2 3">So ceGT47</strain>
    </source>
</reference>